<sequence>MNSKTLLIAITAIVVIAVVIAIYALVLSPQPGAPVTTATTTPTTTSTVATSTLPPTTSNTSTPVSEEYTVIVDILNRTVKVPRNLTRIVAIGPGMLRLVVYLNATNLVVGVEQSEKQWGCTGRDYAYAICDTIQRLPVIGSGGPRSPPDPEAIMLVKPQLIIMSRTYVDLYSPDRLEMETGVPVLVIDYGAPGYLQIDVFKKALMILGKALGREERAEQLIAYIDSIVRDLQDRVRGVAEKPSVYIAAVSYKGAQPFTASQSLFAPLQLLNTSSIVDSLKPGGGYINVDFEYILKMQPSYIFIDENNLKIVLDDFAKNRDQYCGLKAFREGMVYGVIPFNYYHTNVATTLADAYYMGKVLYPHQFADVDPVQKADEIFTMFVGKPLYQDYVNSGYPGFVNLSNMFACG</sequence>
<comment type="caution">
    <text evidence="4">The sequence shown here is derived from an EMBL/GenBank/DDBJ whole genome shotgun (WGS) entry which is preliminary data.</text>
</comment>
<dbReference type="Gene3D" id="3.40.50.1980">
    <property type="entry name" value="Nitrogenase molybdenum iron protein domain"/>
    <property type="match status" value="2"/>
</dbReference>
<evidence type="ECO:0000259" key="3">
    <source>
        <dbReference type="PROSITE" id="PS50983"/>
    </source>
</evidence>
<feature type="transmembrane region" description="Helical" evidence="2">
    <location>
        <begin position="7"/>
        <end position="26"/>
    </location>
</feature>
<reference evidence="4" key="1">
    <citation type="journal article" date="2020" name="mSystems">
        <title>Genome- and Community-Level Interaction Insights into Carbon Utilization and Element Cycling Functions of Hydrothermarchaeota in Hydrothermal Sediment.</title>
        <authorList>
            <person name="Zhou Z."/>
            <person name="Liu Y."/>
            <person name="Xu W."/>
            <person name="Pan J."/>
            <person name="Luo Z.H."/>
            <person name="Li M."/>
        </authorList>
    </citation>
    <scope>NUCLEOTIDE SEQUENCE [LARGE SCALE GENOMIC DNA]</scope>
    <source>
        <strain evidence="4">SpSt-110</strain>
    </source>
</reference>
<dbReference type="SUPFAM" id="SSF53807">
    <property type="entry name" value="Helical backbone' metal receptor"/>
    <property type="match status" value="1"/>
</dbReference>
<name>A0A7J3Y0M6_9CREN</name>
<evidence type="ECO:0000256" key="1">
    <source>
        <dbReference type="SAM" id="MobiDB-lite"/>
    </source>
</evidence>
<dbReference type="InterPro" id="IPR002491">
    <property type="entry name" value="ABC_transptr_periplasmic_BD"/>
</dbReference>
<dbReference type="EMBL" id="DRYK01000084">
    <property type="protein sequence ID" value="HHP68401.1"/>
    <property type="molecule type" value="Genomic_DNA"/>
</dbReference>
<feature type="region of interest" description="Disordered" evidence="1">
    <location>
        <begin position="34"/>
        <end position="62"/>
    </location>
</feature>
<proteinExistence type="predicted"/>
<dbReference type="PANTHER" id="PTHR30535">
    <property type="entry name" value="VITAMIN B12-BINDING PROTEIN"/>
    <property type="match status" value="1"/>
</dbReference>
<feature type="domain" description="Fe/B12 periplasmic-binding" evidence="3">
    <location>
        <begin position="87"/>
        <end position="364"/>
    </location>
</feature>
<accession>A0A7J3Y0M6</accession>
<organism evidence="4">
    <name type="scientific">Thermogladius calderae</name>
    <dbReference type="NCBI Taxonomy" id="1200300"/>
    <lineage>
        <taxon>Archaea</taxon>
        <taxon>Thermoproteota</taxon>
        <taxon>Thermoprotei</taxon>
        <taxon>Desulfurococcales</taxon>
        <taxon>Desulfurococcaceae</taxon>
        <taxon>Thermogladius</taxon>
    </lineage>
</organism>
<keyword evidence="2" id="KW-0812">Transmembrane</keyword>
<dbReference type="AlphaFoldDB" id="A0A7J3Y0M6"/>
<keyword evidence="2" id="KW-1133">Transmembrane helix</keyword>
<evidence type="ECO:0000313" key="4">
    <source>
        <dbReference type="EMBL" id="HHP68401.1"/>
    </source>
</evidence>
<evidence type="ECO:0000256" key="2">
    <source>
        <dbReference type="SAM" id="Phobius"/>
    </source>
</evidence>
<dbReference type="InterPro" id="IPR050902">
    <property type="entry name" value="ABC_Transporter_SBP"/>
</dbReference>
<keyword evidence="2" id="KW-0472">Membrane</keyword>
<dbReference type="PANTHER" id="PTHR30535:SF34">
    <property type="entry name" value="MOLYBDATE-BINDING PROTEIN MOLA"/>
    <property type="match status" value="1"/>
</dbReference>
<protein>
    <submittedName>
        <fullName evidence="4">Iron ABC transporter substrate-binding protein</fullName>
    </submittedName>
</protein>
<dbReference type="PROSITE" id="PS50983">
    <property type="entry name" value="FE_B12_PBP"/>
    <property type="match status" value="1"/>
</dbReference>
<gene>
    <name evidence="4" type="ORF">ENM60_06455</name>
</gene>
<dbReference type="Pfam" id="PF01497">
    <property type="entry name" value="Peripla_BP_2"/>
    <property type="match status" value="1"/>
</dbReference>